<keyword evidence="2" id="KW-1185">Reference proteome</keyword>
<organism evidence="1 2">
    <name type="scientific">Candidatus Methylacidithermus pantelleriae</name>
    <dbReference type="NCBI Taxonomy" id="2744239"/>
    <lineage>
        <taxon>Bacteria</taxon>
        <taxon>Pseudomonadati</taxon>
        <taxon>Verrucomicrobiota</taxon>
        <taxon>Methylacidiphilae</taxon>
        <taxon>Methylacidiphilales</taxon>
        <taxon>Methylacidiphilaceae</taxon>
        <taxon>Candidatus Methylacidithermus</taxon>
    </lineage>
</organism>
<comment type="caution">
    <text evidence="1">The sequence shown here is derived from an EMBL/GenBank/DDBJ whole genome shotgun (WGS) entry which is preliminary data.</text>
</comment>
<dbReference type="EMBL" id="CAJNOB010000065">
    <property type="protein sequence ID" value="CAF0704380.1"/>
    <property type="molecule type" value="Genomic_DNA"/>
</dbReference>
<proteinExistence type="predicted"/>
<evidence type="ECO:0000313" key="1">
    <source>
        <dbReference type="EMBL" id="CAF0704380.1"/>
    </source>
</evidence>
<dbReference type="AlphaFoldDB" id="A0A8J2BQP3"/>
<name>A0A8J2BQP3_9BACT</name>
<reference evidence="1" key="1">
    <citation type="submission" date="2021-02" db="EMBL/GenBank/DDBJ databases">
        <authorList>
            <person name="Cremers G."/>
            <person name="Picone N."/>
        </authorList>
    </citation>
    <scope>NUCLEOTIDE SEQUENCE</scope>
    <source>
        <strain evidence="1">PQ17</strain>
    </source>
</reference>
<accession>A0A8J2BQP3</accession>
<sequence length="182" mass="20209">MASAQELLLEIRKTIAKKADPVILRSPVGSVRSLICKPINTWEYWVYPPRLLLVETEREERIAEKGAIDGLLQPVPPGRKFPPEHSSLILSHSPRKSRSFLSSKVPGRSLPWIPAGGGDPSLQFDPALFPGLRAHRRAPKRNGCQKASTEEIPHNASLPLRDPTLPGFRPRQIFAAHALQNT</sequence>
<protein>
    <submittedName>
        <fullName evidence="1">Uncharacterized protein</fullName>
    </submittedName>
</protein>
<evidence type="ECO:0000313" key="2">
    <source>
        <dbReference type="Proteomes" id="UP000663859"/>
    </source>
</evidence>
<dbReference type="Proteomes" id="UP000663859">
    <property type="component" value="Unassembled WGS sequence"/>
</dbReference>
<gene>
    <name evidence="1" type="ORF">MPNT_680004</name>
</gene>